<feature type="transmembrane region" description="Helical" evidence="1">
    <location>
        <begin position="19"/>
        <end position="36"/>
    </location>
</feature>
<comment type="caution">
    <text evidence="2">The sequence shown here is derived from an EMBL/GenBank/DDBJ whole genome shotgun (WGS) entry which is preliminary data.</text>
</comment>
<name>A0A9P4XEN6_9HYPO</name>
<dbReference type="Proteomes" id="UP000801864">
    <property type="component" value="Unassembled WGS sequence"/>
</dbReference>
<dbReference type="EMBL" id="QLNT01000012">
    <property type="protein sequence ID" value="KAF3069396.1"/>
    <property type="molecule type" value="Genomic_DNA"/>
</dbReference>
<reference evidence="2 3" key="1">
    <citation type="submission" date="2018-06" db="EMBL/GenBank/DDBJ databases">
        <title>Genome analysis of cellulolytic fungus Trichoderma lentiforme CFAM-422.</title>
        <authorList>
            <person name="Steindorff A.S."/>
            <person name="Formighieri E.F."/>
            <person name="Midorikawa G.E.O."/>
            <person name="Tamietti M.S."/>
            <person name="Ramos E.Z."/>
            <person name="Silva A.S."/>
            <person name="Bon E.P.S."/>
            <person name="Mendes T.D."/>
            <person name="Damaso M.C.T."/>
            <person name="Favaro L.C.L."/>
        </authorList>
    </citation>
    <scope>NUCLEOTIDE SEQUENCE [LARGE SCALE GENOMIC DNA]</scope>
    <source>
        <strain evidence="2 3">CFAM-422</strain>
    </source>
</reference>
<gene>
    <name evidence="2" type="ORF">CFAM422_007134</name>
</gene>
<sequence length="94" mass="10485">MTTGLRHDLVHLDSGPSSLFFFCSLSLSLSILLLFGTKDGQKDVGEVRCRELKRWGSNSPALQSLLFTSIPRYTFFFGHEPRYIWTAGGKAGLC</sequence>
<evidence type="ECO:0000313" key="2">
    <source>
        <dbReference type="EMBL" id="KAF3069396.1"/>
    </source>
</evidence>
<accession>A0A9P4XEN6</accession>
<keyword evidence="1" id="KW-0812">Transmembrane</keyword>
<keyword evidence="3" id="KW-1185">Reference proteome</keyword>
<evidence type="ECO:0000256" key="1">
    <source>
        <dbReference type="SAM" id="Phobius"/>
    </source>
</evidence>
<organism evidence="2 3">
    <name type="scientific">Trichoderma lentiforme</name>
    <dbReference type="NCBI Taxonomy" id="1567552"/>
    <lineage>
        <taxon>Eukaryota</taxon>
        <taxon>Fungi</taxon>
        <taxon>Dikarya</taxon>
        <taxon>Ascomycota</taxon>
        <taxon>Pezizomycotina</taxon>
        <taxon>Sordariomycetes</taxon>
        <taxon>Hypocreomycetidae</taxon>
        <taxon>Hypocreales</taxon>
        <taxon>Hypocreaceae</taxon>
        <taxon>Trichoderma</taxon>
    </lineage>
</organism>
<dbReference type="AlphaFoldDB" id="A0A9P4XEN6"/>
<proteinExistence type="predicted"/>
<keyword evidence="1" id="KW-1133">Transmembrane helix</keyword>
<evidence type="ECO:0000313" key="3">
    <source>
        <dbReference type="Proteomes" id="UP000801864"/>
    </source>
</evidence>
<protein>
    <submittedName>
        <fullName evidence="2">Uncharacterized protein</fullName>
    </submittedName>
</protein>
<keyword evidence="1" id="KW-0472">Membrane</keyword>